<keyword evidence="4" id="KW-0812">Transmembrane</keyword>
<dbReference type="Proteomes" id="UP000639772">
    <property type="component" value="Chromosome 11"/>
</dbReference>
<name>A0A835Q1S0_VANPL</name>
<gene>
    <name evidence="6" type="ORF">HPP92_021136</name>
</gene>
<evidence type="ECO:0000256" key="3">
    <source>
        <dbReference type="ARBA" id="ARBA00022833"/>
    </source>
</evidence>
<comment type="caution">
    <text evidence="6">The sequence shown here is derived from an EMBL/GenBank/DDBJ whole genome shotgun (WGS) entry which is preliminary data.</text>
</comment>
<dbReference type="AlphaFoldDB" id="A0A835Q1S0"/>
<protein>
    <recommendedName>
        <fullName evidence="5">U1-C C2H2-type zinc finger domain-containing protein</fullName>
    </recommendedName>
</protein>
<reference evidence="6 7" key="1">
    <citation type="journal article" date="2020" name="Nat. Food">
        <title>A phased Vanilla planifolia genome enables genetic improvement of flavour and production.</title>
        <authorList>
            <person name="Hasing T."/>
            <person name="Tang H."/>
            <person name="Brym M."/>
            <person name="Khazi F."/>
            <person name="Huang T."/>
            <person name="Chambers A.H."/>
        </authorList>
    </citation>
    <scope>NUCLEOTIDE SEQUENCE [LARGE SCALE GENOMIC DNA]</scope>
    <source>
        <tissue evidence="6">Leaf</tissue>
    </source>
</reference>
<accession>A0A835Q1S0</accession>
<evidence type="ECO:0000313" key="6">
    <source>
        <dbReference type="EMBL" id="KAG0462660.1"/>
    </source>
</evidence>
<dbReference type="EMBL" id="JADCNM010000011">
    <property type="protein sequence ID" value="KAG0462660.1"/>
    <property type="molecule type" value="Genomic_DNA"/>
</dbReference>
<evidence type="ECO:0000256" key="4">
    <source>
        <dbReference type="SAM" id="Phobius"/>
    </source>
</evidence>
<keyword evidence="1" id="KW-0479">Metal-binding</keyword>
<organism evidence="6 7">
    <name type="scientific">Vanilla planifolia</name>
    <name type="common">Vanilla</name>
    <dbReference type="NCBI Taxonomy" id="51239"/>
    <lineage>
        <taxon>Eukaryota</taxon>
        <taxon>Viridiplantae</taxon>
        <taxon>Streptophyta</taxon>
        <taxon>Embryophyta</taxon>
        <taxon>Tracheophyta</taxon>
        <taxon>Spermatophyta</taxon>
        <taxon>Magnoliopsida</taxon>
        <taxon>Liliopsida</taxon>
        <taxon>Asparagales</taxon>
        <taxon>Orchidaceae</taxon>
        <taxon>Vanilloideae</taxon>
        <taxon>Vanilleae</taxon>
        <taxon>Vanilla</taxon>
    </lineage>
</organism>
<dbReference type="Pfam" id="PF06220">
    <property type="entry name" value="zf-U1"/>
    <property type="match status" value="1"/>
</dbReference>
<keyword evidence="2" id="KW-0863">Zinc-finger</keyword>
<evidence type="ECO:0000256" key="1">
    <source>
        <dbReference type="ARBA" id="ARBA00022723"/>
    </source>
</evidence>
<dbReference type="GO" id="GO:0008270">
    <property type="term" value="F:zinc ion binding"/>
    <property type="evidence" value="ECO:0007669"/>
    <property type="project" value="UniProtKB-KW"/>
</dbReference>
<proteinExistence type="predicted"/>
<dbReference type="InterPro" id="IPR013085">
    <property type="entry name" value="U1-CZ_Znf_C2H2"/>
</dbReference>
<dbReference type="OrthoDB" id="76567at2759"/>
<sequence>MNSYSTDEVAQNCHIEFFVKGLVIGNFLDQTMMLVLALAFFLNEPSVRKQHNAGYKHKANEVVLSAI</sequence>
<evidence type="ECO:0000259" key="5">
    <source>
        <dbReference type="Pfam" id="PF06220"/>
    </source>
</evidence>
<keyword evidence="4" id="KW-0472">Membrane</keyword>
<feature type="transmembrane region" description="Helical" evidence="4">
    <location>
        <begin position="22"/>
        <end position="42"/>
    </location>
</feature>
<evidence type="ECO:0000313" key="7">
    <source>
        <dbReference type="Proteomes" id="UP000639772"/>
    </source>
</evidence>
<keyword evidence="4" id="KW-1133">Transmembrane helix</keyword>
<dbReference type="Gene3D" id="3.30.160.60">
    <property type="entry name" value="Classic Zinc Finger"/>
    <property type="match status" value="1"/>
</dbReference>
<evidence type="ECO:0000256" key="2">
    <source>
        <dbReference type="ARBA" id="ARBA00022771"/>
    </source>
</evidence>
<feature type="domain" description="U1-C C2H2-type zinc finger" evidence="5">
    <location>
        <begin position="42"/>
        <end position="60"/>
    </location>
</feature>
<keyword evidence="3" id="KW-0862">Zinc</keyword>